<dbReference type="PROSITE" id="PS51257">
    <property type="entry name" value="PROKAR_LIPOPROTEIN"/>
    <property type="match status" value="1"/>
</dbReference>
<evidence type="ECO:0000313" key="6">
    <source>
        <dbReference type="EMBL" id="NMR20249.1"/>
    </source>
</evidence>
<keyword evidence="5" id="KW-0175">Coiled coil</keyword>
<evidence type="ECO:0000256" key="4">
    <source>
        <dbReference type="ARBA" id="ARBA00022729"/>
    </source>
</evidence>
<accession>A0A7Y0QHU3</accession>
<reference evidence="6 7" key="1">
    <citation type="submission" date="2020-04" db="EMBL/GenBank/DDBJ databases">
        <title>Sequencing and Assembly of C. fimi.</title>
        <authorList>
            <person name="Ramsey A.R."/>
        </authorList>
    </citation>
    <scope>NUCLEOTIDE SEQUENCE [LARGE SCALE GENOMIC DNA]</scope>
    <source>
        <strain evidence="6 7">SB</strain>
    </source>
</reference>
<evidence type="ECO:0000313" key="7">
    <source>
        <dbReference type="Proteomes" id="UP000562124"/>
    </source>
</evidence>
<dbReference type="RefSeq" id="WP_169324623.1">
    <property type="nucleotide sequence ID" value="NZ_JABCJJ010000010.1"/>
</dbReference>
<dbReference type="GO" id="GO:0046872">
    <property type="term" value="F:metal ion binding"/>
    <property type="evidence" value="ECO:0007669"/>
    <property type="project" value="UniProtKB-KW"/>
</dbReference>
<keyword evidence="2" id="KW-0813">Transport</keyword>
<evidence type="ECO:0000256" key="5">
    <source>
        <dbReference type="SAM" id="Coils"/>
    </source>
</evidence>
<feature type="coiled-coil region" evidence="5">
    <location>
        <begin position="167"/>
        <end position="194"/>
    </location>
</feature>
<dbReference type="GO" id="GO:0030001">
    <property type="term" value="P:metal ion transport"/>
    <property type="evidence" value="ECO:0007669"/>
    <property type="project" value="InterPro"/>
</dbReference>
<gene>
    <name evidence="6" type="ORF">HIR71_08465</name>
</gene>
<dbReference type="GO" id="GO:0030313">
    <property type="term" value="C:cell envelope"/>
    <property type="evidence" value="ECO:0007669"/>
    <property type="project" value="UniProtKB-SubCell"/>
</dbReference>
<proteinExistence type="predicted"/>
<dbReference type="InterPro" id="IPR006127">
    <property type="entry name" value="ZnuA-like"/>
</dbReference>
<dbReference type="EMBL" id="JABCJJ010000010">
    <property type="protein sequence ID" value="NMR20249.1"/>
    <property type="molecule type" value="Genomic_DNA"/>
</dbReference>
<dbReference type="Gene3D" id="3.40.50.1980">
    <property type="entry name" value="Nitrogenase molybdenum iron protein domain"/>
    <property type="match status" value="2"/>
</dbReference>
<dbReference type="AlphaFoldDB" id="A0A7Y0QHU3"/>
<dbReference type="SUPFAM" id="SSF53807">
    <property type="entry name" value="Helical backbone' metal receptor"/>
    <property type="match status" value="1"/>
</dbReference>
<dbReference type="InterPro" id="IPR050492">
    <property type="entry name" value="Bact_metal-bind_prot9"/>
</dbReference>
<sequence>MRRWLPPLAVLSVLLAGCGTTEQSDDAGAVEPAGGRGEPVQVVASTDVYGSIASFVGGDLVQVTSFISDSGADPLEYESTPADAVAVRQAQVVIYNGSGYDQFMPQLIEGAGGIASIVNVSELSDLSSAAEAAGEESNEHFWYDLETVQDLAVTLAAELGEAVPDEVETFEANAAEFNAQLDGLRDQLAQISAENGGTRIAVTEPLANNLLQDAGLENLAPAEFQQAIEEGTDPSAAVLQQMLTLFDDDPVAALVLNTQTQSAVTDQVRQAAEAAGVPVVQMSETLTAPEYVAWMSGQIDALTAALDA</sequence>
<organism evidence="6 7">
    <name type="scientific">Cellulomonas fimi</name>
    <dbReference type="NCBI Taxonomy" id="1708"/>
    <lineage>
        <taxon>Bacteria</taxon>
        <taxon>Bacillati</taxon>
        <taxon>Actinomycetota</taxon>
        <taxon>Actinomycetes</taxon>
        <taxon>Micrococcales</taxon>
        <taxon>Cellulomonadaceae</taxon>
        <taxon>Cellulomonas</taxon>
    </lineage>
</organism>
<dbReference type="Proteomes" id="UP000562124">
    <property type="component" value="Unassembled WGS sequence"/>
</dbReference>
<keyword evidence="4" id="KW-0732">Signal</keyword>
<evidence type="ECO:0000256" key="3">
    <source>
        <dbReference type="ARBA" id="ARBA00022723"/>
    </source>
</evidence>
<dbReference type="PANTHER" id="PTHR42953:SF1">
    <property type="entry name" value="METAL-BINDING PROTEIN HI_0362-RELATED"/>
    <property type="match status" value="1"/>
</dbReference>
<dbReference type="Pfam" id="PF01297">
    <property type="entry name" value="ZnuA"/>
    <property type="match status" value="1"/>
</dbReference>
<keyword evidence="3" id="KW-0479">Metal-binding</keyword>
<comment type="caution">
    <text evidence="6">The sequence shown here is derived from an EMBL/GenBank/DDBJ whole genome shotgun (WGS) entry which is preliminary data.</text>
</comment>
<evidence type="ECO:0000256" key="1">
    <source>
        <dbReference type="ARBA" id="ARBA00004196"/>
    </source>
</evidence>
<dbReference type="PANTHER" id="PTHR42953">
    <property type="entry name" value="HIGH-AFFINITY ZINC UPTAKE SYSTEM PROTEIN ZNUA-RELATED"/>
    <property type="match status" value="1"/>
</dbReference>
<protein>
    <submittedName>
        <fullName evidence="6">Zinc ABC transporter solute-binding protein</fullName>
    </submittedName>
</protein>
<evidence type="ECO:0000256" key="2">
    <source>
        <dbReference type="ARBA" id="ARBA00022448"/>
    </source>
</evidence>
<name>A0A7Y0QHU3_CELFI</name>
<keyword evidence="7" id="KW-1185">Reference proteome</keyword>
<comment type="subcellular location">
    <subcellularLocation>
        <location evidence="1">Cell envelope</location>
    </subcellularLocation>
</comment>